<dbReference type="InterPro" id="IPR003660">
    <property type="entry name" value="HAMP_dom"/>
</dbReference>
<feature type="domain" description="HAMP" evidence="19">
    <location>
        <begin position="21"/>
        <end position="73"/>
    </location>
</feature>
<evidence type="ECO:0000256" key="1">
    <source>
        <dbReference type="ARBA" id="ARBA00000085"/>
    </source>
</evidence>
<keyword evidence="8" id="KW-0547">Nucleotide-binding</keyword>
<evidence type="ECO:0000256" key="2">
    <source>
        <dbReference type="ARBA" id="ARBA00004370"/>
    </source>
</evidence>
<comment type="catalytic activity">
    <reaction evidence="1">
        <text>ATP + protein L-histidine = ADP + protein N-phospho-L-histidine.</text>
        <dbReference type="EC" id="2.7.13.3"/>
    </reaction>
</comment>
<dbReference type="Gene3D" id="3.30.565.10">
    <property type="entry name" value="Histidine kinase-like ATPase, C-terminal domain"/>
    <property type="match status" value="1"/>
</dbReference>
<dbReference type="Pfam" id="PF00672">
    <property type="entry name" value="HAMP"/>
    <property type="match status" value="1"/>
</dbReference>
<dbReference type="InterPro" id="IPR004358">
    <property type="entry name" value="Sig_transdc_His_kin-like_C"/>
</dbReference>
<evidence type="ECO:0000256" key="14">
    <source>
        <dbReference type="ARBA" id="ARBA00074306"/>
    </source>
</evidence>
<evidence type="ECO:0000256" key="15">
    <source>
        <dbReference type="PROSITE-ProRule" id="PRU00169"/>
    </source>
</evidence>
<comment type="subcellular location">
    <subcellularLocation>
        <location evidence="2">Membrane</location>
    </subcellularLocation>
</comment>
<evidence type="ECO:0000256" key="12">
    <source>
        <dbReference type="ARBA" id="ARBA00023012"/>
    </source>
</evidence>
<dbReference type="InterPro" id="IPR011006">
    <property type="entry name" value="CheY-like_superfamily"/>
</dbReference>
<evidence type="ECO:0000256" key="6">
    <source>
        <dbReference type="ARBA" id="ARBA00022679"/>
    </source>
</evidence>
<keyword evidence="11" id="KW-1133">Transmembrane helix</keyword>
<protein>
    <recommendedName>
        <fullName evidence="14">Circadian input-output histidine kinase CikA</fullName>
        <ecNumber evidence="4">2.7.13.3</ecNumber>
    </recommendedName>
</protein>
<dbReference type="GO" id="GO:0000155">
    <property type="term" value="F:phosphorelay sensor kinase activity"/>
    <property type="evidence" value="ECO:0007669"/>
    <property type="project" value="InterPro"/>
</dbReference>
<dbReference type="EMBL" id="JTCM02000027">
    <property type="protein sequence ID" value="NEU73676.1"/>
    <property type="molecule type" value="Genomic_DNA"/>
</dbReference>
<dbReference type="Pfam" id="PF00512">
    <property type="entry name" value="HisKA"/>
    <property type="match status" value="1"/>
</dbReference>
<evidence type="ECO:0000256" key="5">
    <source>
        <dbReference type="ARBA" id="ARBA00022553"/>
    </source>
</evidence>
<evidence type="ECO:0000256" key="7">
    <source>
        <dbReference type="ARBA" id="ARBA00022692"/>
    </source>
</evidence>
<dbReference type="SUPFAM" id="SSF47384">
    <property type="entry name" value="Homodimeric domain of signal transducing histidine kinase"/>
    <property type="match status" value="1"/>
</dbReference>
<evidence type="ECO:0000256" key="8">
    <source>
        <dbReference type="ARBA" id="ARBA00022741"/>
    </source>
</evidence>
<dbReference type="PROSITE" id="PS50109">
    <property type="entry name" value="HIS_KIN"/>
    <property type="match status" value="1"/>
</dbReference>
<dbReference type="SMART" id="SM00304">
    <property type="entry name" value="HAMP"/>
    <property type="match status" value="1"/>
</dbReference>
<dbReference type="InterPro" id="IPR005467">
    <property type="entry name" value="His_kinase_dom"/>
</dbReference>
<dbReference type="Gene3D" id="6.10.340.10">
    <property type="match status" value="1"/>
</dbReference>
<evidence type="ECO:0000256" key="11">
    <source>
        <dbReference type="ARBA" id="ARBA00022989"/>
    </source>
</evidence>
<feature type="domain" description="Histidine kinase" evidence="17">
    <location>
        <begin position="106"/>
        <end position="327"/>
    </location>
</feature>
<dbReference type="PANTHER" id="PTHR43047:SF72">
    <property type="entry name" value="OSMOSENSING HISTIDINE PROTEIN KINASE SLN1"/>
    <property type="match status" value="1"/>
</dbReference>
<accession>A0A846H8I7</accession>
<dbReference type="SMART" id="SM00387">
    <property type="entry name" value="HATPase_c"/>
    <property type="match status" value="1"/>
</dbReference>
<dbReference type="PANTHER" id="PTHR43047">
    <property type="entry name" value="TWO-COMPONENT HISTIDINE PROTEIN KINASE"/>
    <property type="match status" value="1"/>
</dbReference>
<dbReference type="Proteomes" id="UP000031549">
    <property type="component" value="Unassembled WGS sequence"/>
</dbReference>
<sequence>MVTFFAVLLLTLVVVRWLSRSLVVRPVLQLNSAAKQLATGNWNATLPSDRTDELGELSASFNSMASQLQTSFATLEQKVEERTLELAEAKEKADTANQAKSEFLANMSHELRTPLNGILGYAQILQNGEPLTERGKKGIDIISGCGNHLLNLINDVLDLAKIEARKLELYPGDVYFPAFIEGIAEMMRVRASQKGIPFTYEPDLDLPTGITVDEKRLRQVLINLLGNAIKFTEQGGVTFRVKIHKLETATYQIRFEVEDTGVGILPTGLKKIFQPFEQVGDVKKQAEGTGLGLAISQQIVSLMGSTINVESQIGKGSTFWFVVELTEAKEWATSLRTTKQGKIVGFEGSQRRVLVVDDRWENRSVVVSLLEPLGFAVIDACNGREGLAKANQMCPDLIITDLRMPEMDGYEMLRQLRQIPELKDIPAIASSANVFESNQNQSIAAGADAFLPKPVDALALLKLVEKYLNLEWIYQENSLAFELMTVNLQEESSSTPEEIVPPTDEILSQLHTLALQGRLMAIEQQLKTLEKADEKYQPFIQQVRQYADNFQTEKIRTFIEQYLANAKS</sequence>
<dbReference type="Gene3D" id="1.10.287.130">
    <property type="match status" value="1"/>
</dbReference>
<comment type="caution">
    <text evidence="20">The sequence shown here is derived from an EMBL/GenBank/DDBJ whole genome shotgun (WGS) entry which is preliminary data.</text>
</comment>
<feature type="domain" description="Response regulatory" evidence="18">
    <location>
        <begin position="352"/>
        <end position="468"/>
    </location>
</feature>
<dbReference type="InterPro" id="IPR003661">
    <property type="entry name" value="HisK_dim/P_dom"/>
</dbReference>
<organism evidence="20 21">
    <name type="scientific">Hassallia byssoidea VB512170</name>
    <dbReference type="NCBI Taxonomy" id="1304833"/>
    <lineage>
        <taxon>Bacteria</taxon>
        <taxon>Bacillati</taxon>
        <taxon>Cyanobacteriota</taxon>
        <taxon>Cyanophyceae</taxon>
        <taxon>Nostocales</taxon>
        <taxon>Tolypothrichaceae</taxon>
        <taxon>Hassallia</taxon>
    </lineage>
</organism>
<comment type="similarity">
    <text evidence="3">In the N-terminal section; belongs to the phytochrome family.</text>
</comment>
<dbReference type="SUPFAM" id="SSF52172">
    <property type="entry name" value="CheY-like"/>
    <property type="match status" value="1"/>
</dbReference>
<keyword evidence="12" id="KW-0902">Two-component regulatory system</keyword>
<dbReference type="CDD" id="cd00082">
    <property type="entry name" value="HisKA"/>
    <property type="match status" value="1"/>
</dbReference>
<evidence type="ECO:0000256" key="3">
    <source>
        <dbReference type="ARBA" id="ARBA00006402"/>
    </source>
</evidence>
<dbReference type="SUPFAM" id="SSF158472">
    <property type="entry name" value="HAMP domain-like"/>
    <property type="match status" value="1"/>
</dbReference>
<evidence type="ECO:0000259" key="17">
    <source>
        <dbReference type="PROSITE" id="PS50109"/>
    </source>
</evidence>
<keyword evidence="21" id="KW-1185">Reference proteome</keyword>
<dbReference type="AlphaFoldDB" id="A0A846H8I7"/>
<dbReference type="SMART" id="SM00388">
    <property type="entry name" value="HisKA"/>
    <property type="match status" value="1"/>
</dbReference>
<evidence type="ECO:0000259" key="18">
    <source>
        <dbReference type="PROSITE" id="PS50110"/>
    </source>
</evidence>
<dbReference type="CDD" id="cd16922">
    <property type="entry name" value="HATPase_EvgS-ArcB-TorS-like"/>
    <property type="match status" value="1"/>
</dbReference>
<evidence type="ECO:0000313" key="20">
    <source>
        <dbReference type="EMBL" id="NEU73676.1"/>
    </source>
</evidence>
<dbReference type="EC" id="2.7.13.3" evidence="4"/>
<dbReference type="GO" id="GO:0009927">
    <property type="term" value="F:histidine phosphotransfer kinase activity"/>
    <property type="evidence" value="ECO:0007669"/>
    <property type="project" value="TreeGrafter"/>
</dbReference>
<dbReference type="Gene3D" id="3.40.50.2300">
    <property type="match status" value="1"/>
</dbReference>
<evidence type="ECO:0000256" key="9">
    <source>
        <dbReference type="ARBA" id="ARBA00022777"/>
    </source>
</evidence>
<dbReference type="GO" id="GO:0005886">
    <property type="term" value="C:plasma membrane"/>
    <property type="evidence" value="ECO:0007669"/>
    <property type="project" value="TreeGrafter"/>
</dbReference>
<evidence type="ECO:0000256" key="13">
    <source>
        <dbReference type="ARBA" id="ARBA00023136"/>
    </source>
</evidence>
<gene>
    <name evidence="20" type="ORF">PI95_014190</name>
</gene>
<dbReference type="FunFam" id="3.30.565.10:FF:000010">
    <property type="entry name" value="Sensor histidine kinase RcsC"/>
    <property type="match status" value="1"/>
</dbReference>
<dbReference type="SUPFAM" id="SSF55874">
    <property type="entry name" value="ATPase domain of HSP90 chaperone/DNA topoisomerase II/histidine kinase"/>
    <property type="match status" value="1"/>
</dbReference>
<dbReference type="InterPro" id="IPR001789">
    <property type="entry name" value="Sig_transdc_resp-reg_receiver"/>
</dbReference>
<dbReference type="PRINTS" id="PR00344">
    <property type="entry name" value="BCTRLSENSOR"/>
</dbReference>
<dbReference type="FunFam" id="1.10.287.130:FF:000004">
    <property type="entry name" value="Ethylene receptor 1"/>
    <property type="match status" value="1"/>
</dbReference>
<dbReference type="Pfam" id="PF00072">
    <property type="entry name" value="Response_reg"/>
    <property type="match status" value="1"/>
</dbReference>
<dbReference type="CDD" id="cd06225">
    <property type="entry name" value="HAMP"/>
    <property type="match status" value="1"/>
</dbReference>
<keyword evidence="6" id="KW-0808">Transferase</keyword>
<keyword evidence="10" id="KW-0067">ATP-binding</keyword>
<keyword evidence="16" id="KW-0175">Coiled coil</keyword>
<evidence type="ECO:0000256" key="4">
    <source>
        <dbReference type="ARBA" id="ARBA00012438"/>
    </source>
</evidence>
<evidence type="ECO:0000259" key="19">
    <source>
        <dbReference type="PROSITE" id="PS50885"/>
    </source>
</evidence>
<dbReference type="InterPro" id="IPR036097">
    <property type="entry name" value="HisK_dim/P_sf"/>
</dbReference>
<evidence type="ECO:0000256" key="16">
    <source>
        <dbReference type="SAM" id="Coils"/>
    </source>
</evidence>
<dbReference type="PROSITE" id="PS50110">
    <property type="entry name" value="RESPONSE_REGULATORY"/>
    <property type="match status" value="1"/>
</dbReference>
<dbReference type="InterPro" id="IPR036890">
    <property type="entry name" value="HATPase_C_sf"/>
</dbReference>
<feature type="modified residue" description="4-aspartylphosphate" evidence="15">
    <location>
        <position position="401"/>
    </location>
</feature>
<feature type="coiled-coil region" evidence="16">
    <location>
        <begin position="72"/>
        <end position="106"/>
    </location>
</feature>
<proteinExistence type="inferred from homology"/>
<name>A0A846H8I7_9CYAN</name>
<dbReference type="GO" id="GO:0005524">
    <property type="term" value="F:ATP binding"/>
    <property type="evidence" value="ECO:0007669"/>
    <property type="project" value="UniProtKB-KW"/>
</dbReference>
<reference evidence="20 21" key="1">
    <citation type="journal article" date="2015" name="Genome Announc.">
        <title>Draft Genome Sequence of Cyanobacterium Hassallia byssoidea Strain VB512170, Isolated from Monuments in India.</title>
        <authorList>
            <person name="Singh D."/>
            <person name="Chandrababunaidu M.M."/>
            <person name="Panda A."/>
            <person name="Sen D."/>
            <person name="Bhattacharyya S."/>
            <person name="Adhikary S.P."/>
            <person name="Tripathy S."/>
        </authorList>
    </citation>
    <scope>NUCLEOTIDE SEQUENCE [LARGE SCALE GENOMIC DNA]</scope>
    <source>
        <strain evidence="20 21">VB512170</strain>
    </source>
</reference>
<dbReference type="SMART" id="SM00448">
    <property type="entry name" value="REC"/>
    <property type="match status" value="1"/>
</dbReference>
<dbReference type="PROSITE" id="PS50885">
    <property type="entry name" value="HAMP"/>
    <property type="match status" value="1"/>
</dbReference>
<keyword evidence="7" id="KW-0812">Transmembrane</keyword>
<evidence type="ECO:0000256" key="10">
    <source>
        <dbReference type="ARBA" id="ARBA00022840"/>
    </source>
</evidence>
<keyword evidence="13" id="KW-0472">Membrane</keyword>
<dbReference type="Pfam" id="PF02518">
    <property type="entry name" value="HATPase_c"/>
    <property type="match status" value="1"/>
</dbReference>
<keyword evidence="5 15" id="KW-0597">Phosphoprotein</keyword>
<dbReference type="InterPro" id="IPR003594">
    <property type="entry name" value="HATPase_dom"/>
</dbReference>
<keyword evidence="9" id="KW-0418">Kinase</keyword>
<evidence type="ECO:0000313" key="21">
    <source>
        <dbReference type="Proteomes" id="UP000031549"/>
    </source>
</evidence>